<evidence type="ECO:0000313" key="2">
    <source>
        <dbReference type="WBParaSite" id="PTRK_0000391800.1"/>
    </source>
</evidence>
<reference evidence="2" key="1">
    <citation type="submission" date="2017-02" db="UniProtKB">
        <authorList>
            <consortium name="WormBaseParasite"/>
        </authorList>
    </citation>
    <scope>IDENTIFICATION</scope>
</reference>
<proteinExistence type="predicted"/>
<keyword evidence="1" id="KW-1185">Reference proteome</keyword>
<dbReference type="WBParaSite" id="PTRK_0000391800.1">
    <property type="protein sequence ID" value="PTRK_0000391800.1"/>
    <property type="gene ID" value="PTRK_0000391800"/>
</dbReference>
<protein>
    <submittedName>
        <fullName evidence="2">DUF3795 domain-containing protein</fullName>
    </submittedName>
</protein>
<dbReference type="AlphaFoldDB" id="A0A0N4Z9C8"/>
<organism evidence="1 2">
    <name type="scientific">Parastrongyloides trichosuri</name>
    <name type="common">Possum-specific nematode worm</name>
    <dbReference type="NCBI Taxonomy" id="131310"/>
    <lineage>
        <taxon>Eukaryota</taxon>
        <taxon>Metazoa</taxon>
        <taxon>Ecdysozoa</taxon>
        <taxon>Nematoda</taxon>
        <taxon>Chromadorea</taxon>
        <taxon>Rhabditida</taxon>
        <taxon>Tylenchina</taxon>
        <taxon>Panagrolaimomorpha</taxon>
        <taxon>Strongyloidoidea</taxon>
        <taxon>Strongyloididae</taxon>
        <taxon>Parastrongyloides</taxon>
    </lineage>
</organism>
<evidence type="ECO:0000313" key="1">
    <source>
        <dbReference type="Proteomes" id="UP000038045"/>
    </source>
</evidence>
<name>A0A0N4Z9C8_PARTI</name>
<accession>A0A0N4Z9C8</accession>
<dbReference type="Proteomes" id="UP000038045">
    <property type="component" value="Unplaced"/>
</dbReference>
<sequence length="67" mass="7713">MIMLNMGLGEEVLFRTKFCNKGIFCKGFCEANGYPDLRDMCRISHEDPDHIGLKRCICVSEDLWTPN</sequence>